<dbReference type="PANTHER" id="PTHR34040:SF2">
    <property type="entry name" value="FLAGELLAR BIOSYNTHETIC PROTEIN FLIQ"/>
    <property type="match status" value="1"/>
</dbReference>
<evidence type="ECO:0000256" key="4">
    <source>
        <dbReference type="ARBA" id="ARBA00022475"/>
    </source>
</evidence>
<evidence type="ECO:0000256" key="8">
    <source>
        <dbReference type="ARBA" id="ARBA00023143"/>
    </source>
</evidence>
<comment type="caution">
    <text evidence="10">The sequence shown here is derived from an EMBL/GenBank/DDBJ whole genome shotgun (WGS) entry which is preliminary data.</text>
</comment>
<dbReference type="STRING" id="870242.cpu_10830"/>
<keyword evidence="8 9" id="KW-0975">Bacterial flagellum</keyword>
<keyword evidence="5 9" id="KW-0812">Transmembrane</keyword>
<comment type="similarity">
    <text evidence="2 9">Belongs to the FliQ/MopD/SpaQ family.</text>
</comment>
<evidence type="ECO:0000313" key="11">
    <source>
        <dbReference type="Proteomes" id="UP000187485"/>
    </source>
</evidence>
<comment type="subcellular location">
    <subcellularLocation>
        <location evidence="1 9">Cell membrane</location>
        <topology evidence="1">Multi-pass membrane protein</topology>
    </subcellularLocation>
    <subcellularLocation>
        <location evidence="9">Bacterial flagellum basal body</location>
    </subcellularLocation>
</comment>
<evidence type="ECO:0000256" key="6">
    <source>
        <dbReference type="ARBA" id="ARBA00022989"/>
    </source>
</evidence>
<sequence>MASSYFIHLAQKSFTVLMLLVGPPLIVSLVVGLVIGIFQAATQIQEQTLTFVPKLIAVFLTLLLLSGWMLNLMVDFTGQMFQEMAKVRF</sequence>
<keyword evidence="6 9" id="KW-1133">Transmembrane helix</keyword>
<evidence type="ECO:0000256" key="1">
    <source>
        <dbReference type="ARBA" id="ARBA00004651"/>
    </source>
</evidence>
<evidence type="ECO:0000256" key="2">
    <source>
        <dbReference type="ARBA" id="ARBA00006156"/>
    </source>
</evidence>
<accession>A0A1L8CUI7</accession>
<dbReference type="GO" id="GO:0009425">
    <property type="term" value="C:bacterial-type flagellum basal body"/>
    <property type="evidence" value="ECO:0007669"/>
    <property type="project" value="UniProtKB-SubCell"/>
</dbReference>
<dbReference type="PRINTS" id="PR00952">
    <property type="entry name" value="TYPE3IMQPROT"/>
</dbReference>
<dbReference type="Pfam" id="PF01313">
    <property type="entry name" value="Bac_export_3"/>
    <property type="match status" value="1"/>
</dbReference>
<evidence type="ECO:0000256" key="5">
    <source>
        <dbReference type="ARBA" id="ARBA00022692"/>
    </source>
</evidence>
<dbReference type="EMBL" id="BDJK01000015">
    <property type="protein sequence ID" value="GAV22573.1"/>
    <property type="molecule type" value="Genomic_DNA"/>
</dbReference>
<dbReference type="Proteomes" id="UP000187485">
    <property type="component" value="Unassembled WGS sequence"/>
</dbReference>
<dbReference type="GO" id="GO:0009306">
    <property type="term" value="P:protein secretion"/>
    <property type="evidence" value="ECO:0007669"/>
    <property type="project" value="InterPro"/>
</dbReference>
<dbReference type="NCBIfam" id="TIGR01402">
    <property type="entry name" value="fliQ"/>
    <property type="match status" value="1"/>
</dbReference>
<dbReference type="GO" id="GO:0044780">
    <property type="term" value="P:bacterial-type flagellum assembly"/>
    <property type="evidence" value="ECO:0007669"/>
    <property type="project" value="InterPro"/>
</dbReference>
<protein>
    <recommendedName>
        <fullName evidence="3 9">Flagellar biosynthetic protein FliQ</fullName>
    </recommendedName>
</protein>
<dbReference type="InterPro" id="IPR006305">
    <property type="entry name" value="FliQ"/>
</dbReference>
<proteinExistence type="inferred from homology"/>
<evidence type="ECO:0000256" key="7">
    <source>
        <dbReference type="ARBA" id="ARBA00023136"/>
    </source>
</evidence>
<reference evidence="11" key="1">
    <citation type="submission" date="2016-12" db="EMBL/GenBank/DDBJ databases">
        <title>Draft Genome Sequences od Carboxydothermus pertinax and islandicus, Hydrogenogenic Carboxydotrophic Bacteria.</title>
        <authorList>
            <person name="Fukuyama Y."/>
            <person name="Ohmae K."/>
            <person name="Yoneda Y."/>
            <person name="Yoshida T."/>
            <person name="Sako Y."/>
        </authorList>
    </citation>
    <scope>NUCLEOTIDE SEQUENCE [LARGE SCALE GENOMIC DNA]</scope>
    <source>
        <strain evidence="11">Ug1</strain>
    </source>
</reference>
<feature type="transmembrane region" description="Helical" evidence="9">
    <location>
        <begin position="16"/>
        <end position="39"/>
    </location>
</feature>
<dbReference type="RefSeq" id="WP_075859054.1">
    <property type="nucleotide sequence ID" value="NZ_BDJK01000015.1"/>
</dbReference>
<comment type="function">
    <text evidence="9">Role in flagellar biosynthesis.</text>
</comment>
<evidence type="ECO:0000313" key="10">
    <source>
        <dbReference type="EMBL" id="GAV22573.1"/>
    </source>
</evidence>
<keyword evidence="10" id="KW-0969">Cilium</keyword>
<dbReference type="GO" id="GO:0005886">
    <property type="term" value="C:plasma membrane"/>
    <property type="evidence" value="ECO:0007669"/>
    <property type="project" value="UniProtKB-SubCell"/>
</dbReference>
<dbReference type="InterPro" id="IPR002191">
    <property type="entry name" value="Bac_export_3"/>
</dbReference>
<name>A0A1L8CUI7_9THEO</name>
<dbReference type="AlphaFoldDB" id="A0A1L8CUI7"/>
<gene>
    <name evidence="9" type="primary">fliQ</name>
    <name evidence="10" type="ORF">cpu_10830</name>
</gene>
<evidence type="ECO:0000256" key="3">
    <source>
        <dbReference type="ARBA" id="ARBA00021718"/>
    </source>
</evidence>
<keyword evidence="4 9" id="KW-1003">Cell membrane</keyword>
<dbReference type="PANTHER" id="PTHR34040">
    <property type="entry name" value="FLAGELLAR BIOSYNTHETIC PROTEIN FLIQ"/>
    <property type="match status" value="1"/>
</dbReference>
<evidence type="ECO:0000256" key="9">
    <source>
        <dbReference type="RuleBase" id="RU364090"/>
    </source>
</evidence>
<organism evidence="10 11">
    <name type="scientific">Carboxydothermus pertinax</name>
    <dbReference type="NCBI Taxonomy" id="870242"/>
    <lineage>
        <taxon>Bacteria</taxon>
        <taxon>Bacillati</taxon>
        <taxon>Bacillota</taxon>
        <taxon>Clostridia</taxon>
        <taxon>Thermoanaerobacterales</taxon>
        <taxon>Thermoanaerobacteraceae</taxon>
        <taxon>Carboxydothermus</taxon>
    </lineage>
</organism>
<feature type="transmembrane region" description="Helical" evidence="9">
    <location>
        <begin position="51"/>
        <end position="74"/>
    </location>
</feature>
<keyword evidence="7 9" id="KW-0472">Membrane</keyword>
<keyword evidence="10" id="KW-0282">Flagellum</keyword>
<keyword evidence="10" id="KW-0966">Cell projection</keyword>
<keyword evidence="11" id="KW-1185">Reference proteome</keyword>
<dbReference type="PIRSF" id="PIRSF004669">
    <property type="entry name" value="FliQ"/>
    <property type="match status" value="1"/>
</dbReference>